<dbReference type="Proteomes" id="UP000030201">
    <property type="component" value="Segment"/>
</dbReference>
<sequence length="109" mass="11762">MASGPTKKNPLAKFGISLDDFDKLPEVNQGVNEFMDEVAAAWKQNSPVSSGDYRDSVQVTERSTNKGRGKVGATDPQAHLVEFGSVHNDEYAPAQKTAKQFGGTAYGDR</sequence>
<dbReference type="EMBL" id="KM652553">
    <property type="protein sequence ID" value="AIW02402.1"/>
    <property type="molecule type" value="Genomic_DNA"/>
</dbReference>
<proteinExistence type="predicted"/>
<gene>
    <name evidence="2" type="primary">10</name>
    <name evidence="2" type="ORF">PBI_CAPTAINTRIPS_10</name>
</gene>
<name>A0A0A0RQ53_9CAUD</name>
<feature type="region of interest" description="Disordered" evidence="1">
    <location>
        <begin position="44"/>
        <end position="75"/>
    </location>
</feature>
<organism evidence="2 3">
    <name type="scientific">Mycobacterium phage CaptainTrips</name>
    <dbReference type="NCBI Taxonomy" id="1556289"/>
    <lineage>
        <taxon>Viruses</taxon>
        <taxon>Duplodnaviria</taxon>
        <taxon>Heunggongvirae</taxon>
        <taxon>Uroviricota</taxon>
        <taxon>Caudoviricetes</taxon>
        <taxon>Gracegardnervirinae</taxon>
        <taxon>Cheoctovirus</taxon>
        <taxon>Cheoctovirus captaintrips</taxon>
    </lineage>
</organism>
<keyword evidence="3" id="KW-1185">Reference proteome</keyword>
<dbReference type="InterPro" id="IPR010064">
    <property type="entry name" value="HK97-gp10_tail"/>
</dbReference>
<evidence type="ECO:0000313" key="2">
    <source>
        <dbReference type="EMBL" id="AIW02402.1"/>
    </source>
</evidence>
<reference evidence="2 3" key="1">
    <citation type="submission" date="2014-09" db="EMBL/GenBank/DDBJ databases">
        <authorList>
            <person name="Powell E.R."/>
            <person name="Ardrey L.M."/>
            <person name="Brewer L.W."/>
            <person name="Cochran D.E."/>
            <person name="Debro L.H."/>
            <person name="Murdock C.A."/>
            <person name="Reynolds S.V."/>
            <person name="Bradley K.W."/>
            <person name="Barker L.P."/>
            <person name="Asai D.J."/>
            <person name="Bowman C.A."/>
            <person name="Russell D.A."/>
            <person name="Pope W.H."/>
            <person name="Jacobs-Sera D."/>
            <person name="Hendrix R.W."/>
            <person name="Hatfull G.F."/>
        </authorList>
    </citation>
    <scope>NUCLEOTIDE SEQUENCE [LARGE SCALE GENOMIC DNA]</scope>
</reference>
<evidence type="ECO:0000256" key="1">
    <source>
        <dbReference type="SAM" id="MobiDB-lite"/>
    </source>
</evidence>
<dbReference type="Pfam" id="PF04883">
    <property type="entry name" value="HK97-gp10_like"/>
    <property type="match status" value="1"/>
</dbReference>
<dbReference type="KEGG" id="vg:26629263"/>
<dbReference type="RefSeq" id="YP_009202290.1">
    <property type="nucleotide sequence ID" value="NC_028842.1"/>
</dbReference>
<accession>A0A0A0RQ53</accession>
<dbReference type="GeneID" id="26629263"/>
<evidence type="ECO:0000313" key="3">
    <source>
        <dbReference type="Proteomes" id="UP000030201"/>
    </source>
</evidence>
<dbReference type="OrthoDB" id="15368at10239"/>
<protein>
    <submittedName>
        <fullName evidence="2">Uncharacterized protein</fullName>
    </submittedName>
</protein>